<dbReference type="EMBL" id="CP099583">
    <property type="protein sequence ID" value="USS41888.1"/>
    <property type="molecule type" value="Genomic_DNA"/>
</dbReference>
<dbReference type="PANTHER" id="PTHR33570:SF2">
    <property type="entry name" value="CARBOXYMUCONOLACTONE DECARBOXYLASE-LIKE DOMAIN-CONTAINING PROTEIN"/>
    <property type="match status" value="1"/>
</dbReference>
<evidence type="ECO:0000313" key="2">
    <source>
        <dbReference type="EMBL" id="QPQ89979.1"/>
    </source>
</evidence>
<reference evidence="2 4" key="1">
    <citation type="submission" date="2020-12" db="EMBL/GenBank/DDBJ databases">
        <title>FDA dAtabase for Regulatory Grade micrObial Sequences (FDA-ARGOS): Supporting development and validation of Infectious Disease Dx tests.</title>
        <authorList>
            <person name="Minogue T."/>
            <person name="Wolcott M."/>
            <person name="Wasieloski L."/>
            <person name="Aguilar W."/>
            <person name="Moore D."/>
            <person name="Jaissle J."/>
            <person name="Tallon L."/>
            <person name="Sadzewicz L."/>
            <person name="Zhao X."/>
            <person name="Boylan J."/>
            <person name="Ott S."/>
            <person name="Bowen H."/>
            <person name="Vavikolanu K."/>
            <person name="Mehta A."/>
            <person name="Aluvathingal J."/>
            <person name="Nadendla S."/>
            <person name="Yan Y."/>
            <person name="Sichtig H."/>
        </authorList>
    </citation>
    <scope>NUCLEOTIDE SEQUENCE [LARGE SCALE GENOMIC DNA]</scope>
    <source>
        <strain evidence="2 4">FDAARGOS_949</strain>
    </source>
</reference>
<feature type="domain" description="Carboxymuconolactone decarboxylase-like" evidence="1">
    <location>
        <begin position="40"/>
        <end position="115"/>
    </location>
</feature>
<dbReference type="InterPro" id="IPR052512">
    <property type="entry name" value="4CMD/NDH-1_regulator"/>
</dbReference>
<name>A0AAQ0BQ25_BURGL</name>
<evidence type="ECO:0000313" key="3">
    <source>
        <dbReference type="EMBL" id="USS41888.1"/>
    </source>
</evidence>
<evidence type="ECO:0000259" key="1">
    <source>
        <dbReference type="Pfam" id="PF02627"/>
    </source>
</evidence>
<gene>
    <name evidence="2" type="ORF">I6H06_10310</name>
    <name evidence="3" type="ORF">NFI99_06370</name>
</gene>
<dbReference type="GeneID" id="45698828"/>
<keyword evidence="5" id="KW-1185">Reference proteome</keyword>
<sequence>MNPIEKNADLLGLFNPDGVRLANETVRPIFPDLVDKLASDIYGYAYRRQGIDLKTRHLITLGIISAMGGCENQLRFQLGAALNLGISIEEVREVFIQVQVFAGNARAFNAAAIFKSVTDELPDSE</sequence>
<dbReference type="EMBL" id="CP065600">
    <property type="protein sequence ID" value="QPQ89979.1"/>
    <property type="molecule type" value="Genomic_DNA"/>
</dbReference>
<dbReference type="Proteomes" id="UP000594892">
    <property type="component" value="Chromosome 1"/>
</dbReference>
<organism evidence="2 4">
    <name type="scientific">Burkholderia glumae</name>
    <name type="common">Pseudomonas glumae</name>
    <dbReference type="NCBI Taxonomy" id="337"/>
    <lineage>
        <taxon>Bacteria</taxon>
        <taxon>Pseudomonadati</taxon>
        <taxon>Pseudomonadota</taxon>
        <taxon>Betaproteobacteria</taxon>
        <taxon>Burkholderiales</taxon>
        <taxon>Burkholderiaceae</taxon>
        <taxon>Burkholderia</taxon>
    </lineage>
</organism>
<dbReference type="PANTHER" id="PTHR33570">
    <property type="entry name" value="4-CARBOXYMUCONOLACTONE DECARBOXYLASE FAMILY PROTEIN"/>
    <property type="match status" value="1"/>
</dbReference>
<evidence type="ECO:0000313" key="5">
    <source>
        <dbReference type="Proteomes" id="UP001056386"/>
    </source>
</evidence>
<proteinExistence type="predicted"/>
<dbReference type="Pfam" id="PF02627">
    <property type="entry name" value="CMD"/>
    <property type="match status" value="1"/>
</dbReference>
<dbReference type="Proteomes" id="UP001056386">
    <property type="component" value="Chromosome 2"/>
</dbReference>
<dbReference type="Gene3D" id="1.20.1290.10">
    <property type="entry name" value="AhpD-like"/>
    <property type="match status" value="1"/>
</dbReference>
<dbReference type="SUPFAM" id="SSF69118">
    <property type="entry name" value="AhpD-like"/>
    <property type="match status" value="1"/>
</dbReference>
<reference evidence="3" key="2">
    <citation type="submission" date="2022-06" db="EMBL/GenBank/DDBJ databases">
        <title>Draft genome sequence of Burkholderia glumae strain GR20004 isolated from rice panicle showing bacterial panicle blight.</title>
        <authorList>
            <person name="Choi S.Y."/>
            <person name="Lee Y.H."/>
        </authorList>
    </citation>
    <scope>NUCLEOTIDE SEQUENCE</scope>
    <source>
        <strain evidence="3">GR20004</strain>
    </source>
</reference>
<dbReference type="RefSeq" id="WP_012733981.1">
    <property type="nucleotide sequence ID" value="NZ_CP021075.1"/>
</dbReference>
<protein>
    <submittedName>
        <fullName evidence="2">Carboxymuconolactone decarboxylase family protein</fullName>
    </submittedName>
</protein>
<dbReference type="AlphaFoldDB" id="A0AAQ0BQ25"/>
<dbReference type="GO" id="GO:0051920">
    <property type="term" value="F:peroxiredoxin activity"/>
    <property type="evidence" value="ECO:0007669"/>
    <property type="project" value="InterPro"/>
</dbReference>
<evidence type="ECO:0000313" key="4">
    <source>
        <dbReference type="Proteomes" id="UP000594892"/>
    </source>
</evidence>
<dbReference type="InterPro" id="IPR003779">
    <property type="entry name" value="CMD-like"/>
</dbReference>
<dbReference type="InterPro" id="IPR029032">
    <property type="entry name" value="AhpD-like"/>
</dbReference>
<accession>A0AAQ0BQ25</accession>